<evidence type="ECO:0000313" key="2">
    <source>
        <dbReference type="EMBL" id="KIH77962.1"/>
    </source>
</evidence>
<feature type="domain" description="Transglutaminase-like" evidence="1">
    <location>
        <begin position="178"/>
        <end position="248"/>
    </location>
</feature>
<dbReference type="RefSeq" id="WP_040096590.1">
    <property type="nucleotide sequence ID" value="NZ_JWJD01000001.1"/>
</dbReference>
<dbReference type="Pfam" id="PF08379">
    <property type="entry name" value="Bact_transglu_N"/>
    <property type="match status" value="1"/>
</dbReference>
<comment type="caution">
    <text evidence="2">The sequence shown here is derived from an EMBL/GenBank/DDBJ whole genome shotgun (WGS) entry which is preliminary data.</text>
</comment>
<accession>A0A0C2HYY0</accession>
<protein>
    <submittedName>
        <fullName evidence="2">Transglutaminase</fullName>
    </submittedName>
</protein>
<dbReference type="Pfam" id="PF01841">
    <property type="entry name" value="Transglut_core"/>
    <property type="match status" value="1"/>
</dbReference>
<dbReference type="EMBL" id="JWJD01000001">
    <property type="protein sequence ID" value="KIH77962.1"/>
    <property type="molecule type" value="Genomic_DNA"/>
</dbReference>
<dbReference type="InterPro" id="IPR002931">
    <property type="entry name" value="Transglutaminase-like"/>
</dbReference>
<organism evidence="2 3">
    <name type="scientific">Geoalkalibacter ferrihydriticus DSM 17813</name>
    <dbReference type="NCBI Taxonomy" id="1121915"/>
    <lineage>
        <taxon>Bacteria</taxon>
        <taxon>Pseudomonadati</taxon>
        <taxon>Thermodesulfobacteriota</taxon>
        <taxon>Desulfuromonadia</taxon>
        <taxon>Desulfuromonadales</taxon>
        <taxon>Geoalkalibacteraceae</taxon>
        <taxon>Geoalkalibacter</taxon>
    </lineage>
</organism>
<dbReference type="Gene3D" id="3.10.620.30">
    <property type="match status" value="1"/>
</dbReference>
<dbReference type="AlphaFoldDB" id="A0A0C2HYY0"/>
<sequence>MKYRVTHITEFIYEARVGLCYNLARLVPRQLPHQQVRDASLHIDPYPQDHDREIDFFGNQTDYFSIQHPHDSLRVTAVSEVEVQGAKPEPRGRTENLSWEEACERLRNDHSPESIDALQFTLDSPMIAVEDILADYARPSFRPGRLLDEAVHDLMCRIFKDFKYDPEFSSIATPLKEVMEHRSGVCQDFAHLAIGCLRSQGLAARYVSGYLETDAPPGKERLIGADASHAWFSVYHPASGWRDFDPTNNQRPGERYITLAWGRDFADATPLKGVAYGGGEHQLKVSVDVARIDRSGRKSLAER</sequence>
<proteinExistence type="predicted"/>
<evidence type="ECO:0000259" key="1">
    <source>
        <dbReference type="SMART" id="SM00460"/>
    </source>
</evidence>
<dbReference type="InterPro" id="IPR013589">
    <property type="entry name" value="Bac_transglu_N"/>
</dbReference>
<name>A0A0C2HYY0_9BACT</name>
<dbReference type="PANTHER" id="PTHR33490">
    <property type="entry name" value="BLR5614 PROTEIN-RELATED"/>
    <property type="match status" value="1"/>
</dbReference>
<gene>
    <name evidence="2" type="ORF">GFER_04965</name>
</gene>
<dbReference type="SMART" id="SM00460">
    <property type="entry name" value="TGc"/>
    <property type="match status" value="1"/>
</dbReference>
<dbReference type="PANTHER" id="PTHR33490:SF7">
    <property type="entry name" value="BLR2979 PROTEIN"/>
    <property type="match status" value="1"/>
</dbReference>
<dbReference type="Proteomes" id="UP000035068">
    <property type="component" value="Unassembled WGS sequence"/>
</dbReference>
<reference evidence="2 3" key="1">
    <citation type="submission" date="2014-12" db="EMBL/GenBank/DDBJ databases">
        <title>Genomes of Geoalkalibacter ferrihydriticus and Geoalkalibacter subterraneus, two haloalkaliphilic metal-reducing members of the Geobacteraceae.</title>
        <authorList>
            <person name="Badalamenti J.P."/>
            <person name="Torres C.I."/>
            <person name="Krajmalnik-Brown R."/>
            <person name="Bond D.R."/>
        </authorList>
    </citation>
    <scope>NUCLEOTIDE SEQUENCE [LARGE SCALE GENOMIC DNA]</scope>
    <source>
        <strain evidence="2 3">DSM 17813</strain>
    </source>
</reference>
<dbReference type="InterPro" id="IPR038765">
    <property type="entry name" value="Papain-like_cys_pep_sf"/>
</dbReference>
<evidence type="ECO:0000313" key="3">
    <source>
        <dbReference type="Proteomes" id="UP000035068"/>
    </source>
</evidence>
<keyword evidence="3" id="KW-1185">Reference proteome</keyword>
<dbReference type="SUPFAM" id="SSF54001">
    <property type="entry name" value="Cysteine proteinases"/>
    <property type="match status" value="1"/>
</dbReference>